<keyword evidence="2" id="KW-0732">Signal</keyword>
<feature type="chain" id="PRO_5004124097" evidence="2">
    <location>
        <begin position="24"/>
        <end position="634"/>
    </location>
</feature>
<reference evidence="4" key="2">
    <citation type="journal article" date="2013" name="PLoS Genet.">
        <title>Comparative genome structure, secondary metabolite, and effector coding capacity across Cochliobolus pathogens.</title>
        <authorList>
            <person name="Condon B.J."/>
            <person name="Leng Y."/>
            <person name="Wu D."/>
            <person name="Bushley K.E."/>
            <person name="Ohm R.A."/>
            <person name="Otillar R."/>
            <person name="Martin J."/>
            <person name="Schackwitz W."/>
            <person name="Grimwood J."/>
            <person name="MohdZainudin N."/>
            <person name="Xue C."/>
            <person name="Wang R."/>
            <person name="Manning V.A."/>
            <person name="Dhillon B."/>
            <person name="Tu Z.J."/>
            <person name="Steffenson B.J."/>
            <person name="Salamov A."/>
            <person name="Sun H."/>
            <person name="Lowry S."/>
            <person name="LaButti K."/>
            <person name="Han J."/>
            <person name="Copeland A."/>
            <person name="Lindquist E."/>
            <person name="Barry K."/>
            <person name="Schmutz J."/>
            <person name="Baker S.E."/>
            <person name="Ciuffetti L.M."/>
            <person name="Grigoriev I.V."/>
            <person name="Zhong S."/>
            <person name="Turgeon B.G."/>
        </authorList>
    </citation>
    <scope>NUCLEOTIDE SEQUENCE [LARGE SCALE GENOMIC DNA]</scope>
    <source>
        <strain evidence="4">C4 / ATCC 48331 / race T</strain>
    </source>
</reference>
<feature type="compositionally biased region" description="Low complexity" evidence="1">
    <location>
        <begin position="439"/>
        <end position="449"/>
    </location>
</feature>
<gene>
    <name evidence="3" type="ORF">COCC4DRAFT_61687</name>
</gene>
<dbReference type="HOGENOM" id="CLU_409468_0_0_1"/>
<feature type="signal peptide" evidence="2">
    <location>
        <begin position="1"/>
        <end position="23"/>
    </location>
</feature>
<dbReference type="EMBL" id="KB733457">
    <property type="protein sequence ID" value="ENI04336.1"/>
    <property type="molecule type" value="Genomic_DNA"/>
</dbReference>
<accession>N4XCR5</accession>
<feature type="compositionally biased region" description="Pro residues" evidence="1">
    <location>
        <begin position="357"/>
        <end position="374"/>
    </location>
</feature>
<dbReference type="RefSeq" id="XP_014078245.1">
    <property type="nucleotide sequence ID" value="XM_014222770.1"/>
</dbReference>
<feature type="compositionally biased region" description="Basic residues" evidence="1">
    <location>
        <begin position="426"/>
        <end position="438"/>
    </location>
</feature>
<keyword evidence="4" id="KW-1185">Reference proteome</keyword>
<dbReference type="OrthoDB" id="3695146at2759"/>
<organism evidence="3 4">
    <name type="scientific">Cochliobolus heterostrophus (strain C4 / ATCC 48331 / race T)</name>
    <name type="common">Southern corn leaf blight fungus</name>
    <name type="synonym">Bipolaris maydis</name>
    <dbReference type="NCBI Taxonomy" id="665024"/>
    <lineage>
        <taxon>Eukaryota</taxon>
        <taxon>Fungi</taxon>
        <taxon>Dikarya</taxon>
        <taxon>Ascomycota</taxon>
        <taxon>Pezizomycotina</taxon>
        <taxon>Dothideomycetes</taxon>
        <taxon>Pleosporomycetidae</taxon>
        <taxon>Pleosporales</taxon>
        <taxon>Pleosporineae</taxon>
        <taxon>Pleosporaceae</taxon>
        <taxon>Bipolaris</taxon>
    </lineage>
</organism>
<evidence type="ECO:0000313" key="4">
    <source>
        <dbReference type="Proteomes" id="UP000012338"/>
    </source>
</evidence>
<protein>
    <submittedName>
        <fullName evidence="3">Uncharacterized protein</fullName>
    </submittedName>
</protein>
<name>N4XCR5_COCH4</name>
<reference evidence="3 4" key="1">
    <citation type="journal article" date="2012" name="PLoS Pathog.">
        <title>Diverse lifestyles and strategies of plant pathogenesis encoded in the genomes of eighteen Dothideomycetes fungi.</title>
        <authorList>
            <person name="Ohm R.A."/>
            <person name="Feau N."/>
            <person name="Henrissat B."/>
            <person name="Schoch C.L."/>
            <person name="Horwitz B.A."/>
            <person name="Barry K.W."/>
            <person name="Condon B.J."/>
            <person name="Copeland A.C."/>
            <person name="Dhillon B."/>
            <person name="Glaser F."/>
            <person name="Hesse C.N."/>
            <person name="Kosti I."/>
            <person name="LaButti K."/>
            <person name="Lindquist E.A."/>
            <person name="Lucas S."/>
            <person name="Salamov A.A."/>
            <person name="Bradshaw R.E."/>
            <person name="Ciuffetti L."/>
            <person name="Hamelin R.C."/>
            <person name="Kema G.H.J."/>
            <person name="Lawrence C."/>
            <person name="Scott J.A."/>
            <person name="Spatafora J.W."/>
            <person name="Turgeon B.G."/>
            <person name="de Wit P.J.G.M."/>
            <person name="Zhong S."/>
            <person name="Goodwin S.B."/>
            <person name="Grigoriev I.V."/>
        </authorList>
    </citation>
    <scope>NUCLEOTIDE SEQUENCE [LARGE SCALE GENOMIC DNA]</scope>
    <source>
        <strain evidence="4">C4 / ATCC 48331 / race T</strain>
    </source>
</reference>
<evidence type="ECO:0000256" key="1">
    <source>
        <dbReference type="SAM" id="MobiDB-lite"/>
    </source>
</evidence>
<dbReference type="Proteomes" id="UP000012338">
    <property type="component" value="Unassembled WGS sequence"/>
</dbReference>
<proteinExistence type="predicted"/>
<dbReference type="GeneID" id="25846613"/>
<dbReference type="AlphaFoldDB" id="N4XCR5"/>
<feature type="compositionally biased region" description="Polar residues" evidence="1">
    <location>
        <begin position="411"/>
        <end position="421"/>
    </location>
</feature>
<feature type="region of interest" description="Disordered" evidence="1">
    <location>
        <begin position="344"/>
        <end position="470"/>
    </location>
</feature>
<evidence type="ECO:0000256" key="2">
    <source>
        <dbReference type="SAM" id="SignalP"/>
    </source>
</evidence>
<sequence length="634" mass="71072">MGAIIALAAFVLVKMDEWQDVKAETPVAHTSPWMCPVTPSPPRLAPLIPAIYPPPYDFPFEHFRGTGDSFAPSRQNFHIERPRYIPPVFYKSSNFLETIEDVQRPDEGIPAVAEDAAPTGTIKAVLAGTQESAEPLHEEVEESQLCSDTFSPPLKENRLSSLPEMASTKAPSEIPPQTPLQIQRLPEALSPKMIRLNALNQVAQEEYKIQEQMVVFLDMIPTGSGYELSASLILDLLCEAKEYLEPLFPNGLSGIPTGYLVWGKSIIDFWDTLSPYGWDFLHHPDSRVPEFIRRYRNLAIWFGLEDMLSEFLFVPPFVPEPIHEPVPEPFSEPVMTVTEAKPQLQEQTRVAQVPSFDEPPQPQEEQPAPQPDPTPATFTYTMSQVPAKFSYQKPSHKEQSPTPPSPAPLSFTYTLPSTPVNPSYRRSNRTSKPPRPRSSRPTQSPQKQPAEPSKPTTLNPNLIDFNDPKWSNKPTPELTVLTWSSFSFLSPSAAALKIWSHSTMGRLALPEPRTKDLTSEYIKSHFEAVALDFKRASAILRLQALNCDKPCEDDLGMSPLFGEVMSLMVQAADFTERCDELCVWDARDNWYHACVFFRDACSSLLVTALLVLLRCLDDTPLSLVFSYSNLESAS</sequence>
<dbReference type="PRINTS" id="PR01217">
    <property type="entry name" value="PRICHEXTENSN"/>
</dbReference>
<evidence type="ECO:0000313" key="3">
    <source>
        <dbReference type="EMBL" id="ENI04336.1"/>
    </source>
</evidence>